<evidence type="ECO:0000256" key="1">
    <source>
        <dbReference type="SAM" id="Phobius"/>
    </source>
</evidence>
<dbReference type="AlphaFoldDB" id="A0A151KUK1"/>
<feature type="transmembrane region" description="Helical" evidence="1">
    <location>
        <begin position="81"/>
        <end position="104"/>
    </location>
</feature>
<proteinExistence type="predicted"/>
<reference evidence="3" key="1">
    <citation type="submission" date="2015-12" db="EMBL/GenBank/DDBJ databases">
        <authorList>
            <person name="Shamseldin A."/>
            <person name="Moawad H."/>
            <person name="Abd El-Rahim W.M."/>
            <person name="Sadowsky M.J."/>
        </authorList>
    </citation>
    <scope>NUCLEOTIDE SEQUENCE [LARGE SCALE GENOMIC DNA]</scope>
    <source>
        <strain evidence="3">2538-88</strain>
    </source>
</reference>
<gene>
    <name evidence="2" type="ORF">ATY37_20160</name>
</gene>
<keyword evidence="1" id="KW-0812">Transmembrane</keyword>
<feature type="transmembrane region" description="Helical" evidence="1">
    <location>
        <begin position="51"/>
        <end position="75"/>
    </location>
</feature>
<sequence>MPESLSSITSTLSPHLGLIIIALFGGVVLFGMKISQHFMKPEQDKLPLGKYIGFTISLFFALPILGAGVTCIYLLNGDKISTILAFQIGLTSPAIVQSLIIAAANNMAKNAAPDLQGQQ</sequence>
<feature type="transmembrane region" description="Helical" evidence="1">
    <location>
        <begin position="12"/>
        <end position="30"/>
    </location>
</feature>
<dbReference type="EMBL" id="LOBR01000073">
    <property type="protein sequence ID" value="KYN85027.1"/>
    <property type="molecule type" value="Genomic_DNA"/>
</dbReference>
<accession>A0A151KUK1</accession>
<name>A0A151KUK1_9VIBR</name>
<comment type="caution">
    <text evidence="2">The sequence shown here is derived from an EMBL/GenBank/DDBJ whole genome shotgun (WGS) entry which is preliminary data.</text>
</comment>
<protein>
    <submittedName>
        <fullName evidence="2">Uncharacterized protein</fullName>
    </submittedName>
</protein>
<keyword evidence="1" id="KW-0472">Membrane</keyword>
<dbReference type="RefSeq" id="WP_061897721.1">
    <property type="nucleotide sequence ID" value="NZ_LOBR01000073.1"/>
</dbReference>
<evidence type="ECO:0000313" key="3">
    <source>
        <dbReference type="Proteomes" id="UP000075346"/>
    </source>
</evidence>
<dbReference type="Proteomes" id="UP000075346">
    <property type="component" value="Unassembled WGS sequence"/>
</dbReference>
<evidence type="ECO:0000313" key="2">
    <source>
        <dbReference type="EMBL" id="KYN85027.1"/>
    </source>
</evidence>
<organism evidence="2 3">
    <name type="scientific">Vibrio cidicii</name>
    <dbReference type="NCBI Taxonomy" id="1763883"/>
    <lineage>
        <taxon>Bacteria</taxon>
        <taxon>Pseudomonadati</taxon>
        <taxon>Pseudomonadota</taxon>
        <taxon>Gammaproteobacteria</taxon>
        <taxon>Vibrionales</taxon>
        <taxon>Vibrionaceae</taxon>
        <taxon>Vibrio</taxon>
    </lineage>
</organism>
<keyword evidence="1" id="KW-1133">Transmembrane helix</keyword>